<feature type="region of interest" description="Disordered" evidence="1">
    <location>
        <begin position="83"/>
        <end position="131"/>
    </location>
</feature>
<protein>
    <submittedName>
        <fullName evidence="2">Uncharacterized protein</fullName>
    </submittedName>
</protein>
<evidence type="ECO:0000313" key="3">
    <source>
        <dbReference type="Proteomes" id="UP001153328"/>
    </source>
</evidence>
<evidence type="ECO:0000256" key="1">
    <source>
        <dbReference type="SAM" id="MobiDB-lite"/>
    </source>
</evidence>
<feature type="region of interest" description="Disordered" evidence="1">
    <location>
        <begin position="22"/>
        <end position="65"/>
    </location>
</feature>
<reference evidence="2" key="1">
    <citation type="submission" date="2021-06" db="EMBL/GenBank/DDBJ databases">
        <authorList>
            <person name="Arsene-Ploetze F."/>
        </authorList>
    </citation>
    <scope>NUCLEOTIDE SEQUENCE</scope>
    <source>
        <strain evidence="2">SBRY1</strain>
    </source>
</reference>
<feature type="compositionally biased region" description="Basic residues" evidence="1">
    <location>
        <begin position="92"/>
        <end position="102"/>
    </location>
</feature>
<sequence>MRLPCAWGALCRPRWLYGSPSAGGAHQGRGELRAQPTTGGWSVFGPKSPFGSVTTRRPGDGGTSQAKLWGRVAQFPAPLMVAPCGRGTPEKRWRRGRPHRARPCFGSSAVRPQGGPRGVRCVRSQGGGSSS</sequence>
<keyword evidence="3" id="KW-1185">Reference proteome</keyword>
<dbReference type="AlphaFoldDB" id="A0A9W4EDW9"/>
<dbReference type="Proteomes" id="UP001153328">
    <property type="component" value="Unassembled WGS sequence"/>
</dbReference>
<gene>
    <name evidence="2" type="ORF">SBRY_20873</name>
</gene>
<evidence type="ECO:0000313" key="2">
    <source>
        <dbReference type="EMBL" id="CAG7632419.1"/>
    </source>
</evidence>
<comment type="caution">
    <text evidence="2">The sequence shown here is derived from an EMBL/GenBank/DDBJ whole genome shotgun (WGS) entry which is preliminary data.</text>
</comment>
<name>A0A9W4EDW9_9ACTN</name>
<accession>A0A9W4EDW9</accession>
<organism evidence="2 3">
    <name type="scientific">Actinacidiphila bryophytorum</name>
    <dbReference type="NCBI Taxonomy" id="1436133"/>
    <lineage>
        <taxon>Bacteria</taxon>
        <taxon>Bacillati</taxon>
        <taxon>Actinomycetota</taxon>
        <taxon>Actinomycetes</taxon>
        <taxon>Kitasatosporales</taxon>
        <taxon>Streptomycetaceae</taxon>
        <taxon>Actinacidiphila</taxon>
    </lineage>
</organism>
<dbReference type="EMBL" id="CAJVAX010000012">
    <property type="protein sequence ID" value="CAG7632419.1"/>
    <property type="molecule type" value="Genomic_DNA"/>
</dbReference>
<proteinExistence type="predicted"/>